<evidence type="ECO:0000313" key="4">
    <source>
        <dbReference type="Proteomes" id="UP001175353"/>
    </source>
</evidence>
<feature type="compositionally biased region" description="Polar residues" evidence="1">
    <location>
        <begin position="276"/>
        <end position="289"/>
    </location>
</feature>
<evidence type="ECO:0000256" key="1">
    <source>
        <dbReference type="SAM" id="MobiDB-lite"/>
    </source>
</evidence>
<gene>
    <name evidence="3" type="ORF">LTR91_019503</name>
</gene>
<dbReference type="PANTHER" id="PTHR46411:SF3">
    <property type="entry name" value="AAA+ ATPASE DOMAIN-CONTAINING PROTEIN"/>
    <property type="match status" value="1"/>
</dbReference>
<dbReference type="Pfam" id="PF22942">
    <property type="entry name" value="DUF7025"/>
    <property type="match status" value="1"/>
</dbReference>
<dbReference type="Proteomes" id="UP001175353">
    <property type="component" value="Unassembled WGS sequence"/>
</dbReference>
<dbReference type="PANTHER" id="PTHR46411">
    <property type="entry name" value="FAMILY ATPASE, PUTATIVE-RELATED"/>
    <property type="match status" value="1"/>
</dbReference>
<organism evidence="3 4">
    <name type="scientific">Friedmanniomyces endolithicus</name>
    <dbReference type="NCBI Taxonomy" id="329885"/>
    <lineage>
        <taxon>Eukaryota</taxon>
        <taxon>Fungi</taxon>
        <taxon>Dikarya</taxon>
        <taxon>Ascomycota</taxon>
        <taxon>Pezizomycotina</taxon>
        <taxon>Dothideomycetes</taxon>
        <taxon>Dothideomycetidae</taxon>
        <taxon>Mycosphaerellales</taxon>
        <taxon>Teratosphaeriaceae</taxon>
        <taxon>Friedmanniomyces</taxon>
    </lineage>
</organism>
<evidence type="ECO:0000259" key="2">
    <source>
        <dbReference type="Pfam" id="PF22942"/>
    </source>
</evidence>
<name>A0AAN6HAG7_9PEZI</name>
<dbReference type="InterPro" id="IPR054289">
    <property type="entry name" value="DUF7025"/>
</dbReference>
<feature type="region of interest" description="Disordered" evidence="1">
    <location>
        <begin position="257"/>
        <end position="289"/>
    </location>
</feature>
<dbReference type="AlphaFoldDB" id="A0AAN6HAG7"/>
<accession>A0AAN6HAG7</accession>
<reference evidence="3" key="1">
    <citation type="submission" date="2023-06" db="EMBL/GenBank/DDBJ databases">
        <title>Black Yeasts Isolated from many extreme environments.</title>
        <authorList>
            <person name="Coleine C."/>
            <person name="Stajich J.E."/>
            <person name="Selbmann L."/>
        </authorList>
    </citation>
    <scope>NUCLEOTIDE SEQUENCE</scope>
    <source>
        <strain evidence="3">CCFEE 5200</strain>
    </source>
</reference>
<protein>
    <recommendedName>
        <fullName evidence="2">DUF7025 domain-containing protein</fullName>
    </recommendedName>
</protein>
<feature type="domain" description="DUF7025" evidence="2">
    <location>
        <begin position="190"/>
        <end position="242"/>
    </location>
</feature>
<sequence>MLTNIKSEQEITLALHPAPSPPLVRPAAEEPEVVSALTASYMTKFKEVNEEWEKVTYKYKTVDPSTLSNIADEYNQYFFVVRTRIGTYTMSHKGTSAEASKHKETKLSSLFVAIKFRPLQQMFLTVLQEGHGISLQEDNPTVEGNVLSLFHPELKAYRDRVASEESLYVDEVDVLLDYIESAYSSTAGRLRSLLERNEITYDLLWVLFKPKAEIYTTCPGTEQPMCVRCNHEEEKKPSNRPNSILWRFGISTMTRRPSEKPLGSLRSPDYAERRGSTCSGPTLSSITDV</sequence>
<proteinExistence type="predicted"/>
<comment type="caution">
    <text evidence="3">The sequence shown here is derived from an EMBL/GenBank/DDBJ whole genome shotgun (WGS) entry which is preliminary data.</text>
</comment>
<keyword evidence="4" id="KW-1185">Reference proteome</keyword>
<dbReference type="EMBL" id="JAUJLE010000296">
    <property type="protein sequence ID" value="KAK0962289.1"/>
    <property type="molecule type" value="Genomic_DNA"/>
</dbReference>
<evidence type="ECO:0000313" key="3">
    <source>
        <dbReference type="EMBL" id="KAK0962289.1"/>
    </source>
</evidence>